<dbReference type="Proteomes" id="UP000054166">
    <property type="component" value="Unassembled WGS sequence"/>
</dbReference>
<accession>A0A0C3FHH3</accession>
<keyword evidence="2" id="KW-1185">Reference proteome</keyword>
<dbReference type="EMBL" id="KN832989">
    <property type="protein sequence ID" value="KIM83835.1"/>
    <property type="molecule type" value="Genomic_DNA"/>
</dbReference>
<gene>
    <name evidence="1" type="ORF">PILCRDRAFT_415249</name>
</gene>
<reference evidence="1 2" key="1">
    <citation type="submission" date="2014-04" db="EMBL/GenBank/DDBJ databases">
        <authorList>
            <consortium name="DOE Joint Genome Institute"/>
            <person name="Kuo A."/>
            <person name="Tarkka M."/>
            <person name="Buscot F."/>
            <person name="Kohler A."/>
            <person name="Nagy L.G."/>
            <person name="Floudas D."/>
            <person name="Copeland A."/>
            <person name="Barry K.W."/>
            <person name="Cichocki N."/>
            <person name="Veneault-Fourrey C."/>
            <person name="LaButti K."/>
            <person name="Lindquist E.A."/>
            <person name="Lipzen A."/>
            <person name="Lundell T."/>
            <person name="Morin E."/>
            <person name="Murat C."/>
            <person name="Sun H."/>
            <person name="Tunlid A."/>
            <person name="Henrissat B."/>
            <person name="Grigoriev I.V."/>
            <person name="Hibbett D.S."/>
            <person name="Martin F."/>
            <person name="Nordberg H.P."/>
            <person name="Cantor M.N."/>
            <person name="Hua S.X."/>
        </authorList>
    </citation>
    <scope>NUCLEOTIDE SEQUENCE [LARGE SCALE GENOMIC DNA]</scope>
    <source>
        <strain evidence="1 2">F 1598</strain>
    </source>
</reference>
<dbReference type="InParanoid" id="A0A0C3FHH3"/>
<organism evidence="1 2">
    <name type="scientific">Piloderma croceum (strain F 1598)</name>
    <dbReference type="NCBI Taxonomy" id="765440"/>
    <lineage>
        <taxon>Eukaryota</taxon>
        <taxon>Fungi</taxon>
        <taxon>Dikarya</taxon>
        <taxon>Basidiomycota</taxon>
        <taxon>Agaricomycotina</taxon>
        <taxon>Agaricomycetes</taxon>
        <taxon>Agaricomycetidae</taxon>
        <taxon>Atheliales</taxon>
        <taxon>Atheliaceae</taxon>
        <taxon>Piloderma</taxon>
    </lineage>
</organism>
<name>A0A0C3FHH3_PILCF</name>
<reference evidence="2" key="2">
    <citation type="submission" date="2015-01" db="EMBL/GenBank/DDBJ databases">
        <title>Evolutionary Origins and Diversification of the Mycorrhizal Mutualists.</title>
        <authorList>
            <consortium name="DOE Joint Genome Institute"/>
            <consortium name="Mycorrhizal Genomics Consortium"/>
            <person name="Kohler A."/>
            <person name="Kuo A."/>
            <person name="Nagy L.G."/>
            <person name="Floudas D."/>
            <person name="Copeland A."/>
            <person name="Barry K.W."/>
            <person name="Cichocki N."/>
            <person name="Veneault-Fourrey C."/>
            <person name="LaButti K."/>
            <person name="Lindquist E.A."/>
            <person name="Lipzen A."/>
            <person name="Lundell T."/>
            <person name="Morin E."/>
            <person name="Murat C."/>
            <person name="Riley R."/>
            <person name="Ohm R."/>
            <person name="Sun H."/>
            <person name="Tunlid A."/>
            <person name="Henrissat B."/>
            <person name="Grigoriev I.V."/>
            <person name="Hibbett D.S."/>
            <person name="Martin F."/>
        </authorList>
    </citation>
    <scope>NUCLEOTIDE SEQUENCE [LARGE SCALE GENOMIC DNA]</scope>
    <source>
        <strain evidence="2">F 1598</strain>
    </source>
</reference>
<proteinExistence type="predicted"/>
<sequence>MKVLHWVILGCFSKWCDIMHARFFFNNGEKPNTACIAWFPTPQGWKTRMTATLESAPRSPGRAGSVAAIYANAPTRNKAGHQQQRLKNLQLVFKDLGMAPTEEWGRSQKRDFWKSYGHCAETLMLLQ</sequence>
<protein>
    <submittedName>
        <fullName evidence="1">Uncharacterized protein</fullName>
    </submittedName>
</protein>
<dbReference type="HOGENOM" id="CLU_1971353_0_0_1"/>
<dbReference type="AlphaFoldDB" id="A0A0C3FHH3"/>
<evidence type="ECO:0000313" key="2">
    <source>
        <dbReference type="Proteomes" id="UP000054166"/>
    </source>
</evidence>
<evidence type="ECO:0000313" key="1">
    <source>
        <dbReference type="EMBL" id="KIM83835.1"/>
    </source>
</evidence>